<dbReference type="SUPFAM" id="SSF56634">
    <property type="entry name" value="Heme-dependent catalase-like"/>
    <property type="match status" value="1"/>
</dbReference>
<dbReference type="EMBL" id="KV441558">
    <property type="protein sequence ID" value="OAG01233.1"/>
    <property type="molecule type" value="Genomic_DNA"/>
</dbReference>
<accession>A0A177C0R7</accession>
<dbReference type="GO" id="GO:0020037">
    <property type="term" value="F:heme binding"/>
    <property type="evidence" value="ECO:0007669"/>
    <property type="project" value="InterPro"/>
</dbReference>
<dbReference type="RefSeq" id="XP_018031598.1">
    <property type="nucleotide sequence ID" value="XM_018183300.1"/>
</dbReference>
<evidence type="ECO:0000313" key="1">
    <source>
        <dbReference type="EMBL" id="OAG01233.1"/>
    </source>
</evidence>
<gene>
    <name evidence="1" type="ORF">CC84DRAFT_1221758</name>
</gene>
<dbReference type="GeneID" id="28766786"/>
<sequence length="74" mass="8886">MIGYPDPTDQDFEQPRELWHIIYKDKDGETQFLDNIIPTMKEIPSNLQEQVLKYFGRVEKSLEDAMRERLNSRK</sequence>
<proteinExistence type="predicted"/>
<dbReference type="Proteomes" id="UP000077069">
    <property type="component" value="Unassembled WGS sequence"/>
</dbReference>
<dbReference type="AlphaFoldDB" id="A0A177C0R7"/>
<organism evidence="1 2">
    <name type="scientific">Paraphaeosphaeria sporulosa</name>
    <dbReference type="NCBI Taxonomy" id="1460663"/>
    <lineage>
        <taxon>Eukaryota</taxon>
        <taxon>Fungi</taxon>
        <taxon>Dikarya</taxon>
        <taxon>Ascomycota</taxon>
        <taxon>Pezizomycotina</taxon>
        <taxon>Dothideomycetes</taxon>
        <taxon>Pleosporomycetidae</taxon>
        <taxon>Pleosporales</taxon>
        <taxon>Massarineae</taxon>
        <taxon>Didymosphaeriaceae</taxon>
        <taxon>Paraphaeosphaeria</taxon>
    </lineage>
</organism>
<dbReference type="Gene3D" id="1.20.1370.60">
    <property type="match status" value="1"/>
</dbReference>
<dbReference type="InParanoid" id="A0A177C0R7"/>
<dbReference type="STRING" id="1460663.A0A177C0R7"/>
<keyword evidence="2" id="KW-1185">Reference proteome</keyword>
<dbReference type="InterPro" id="IPR020835">
    <property type="entry name" value="Catalase_sf"/>
</dbReference>
<protein>
    <submittedName>
        <fullName evidence="1">Uncharacterized protein</fullName>
    </submittedName>
</protein>
<reference evidence="1 2" key="1">
    <citation type="submission" date="2016-05" db="EMBL/GenBank/DDBJ databases">
        <title>Comparative analysis of secretome profiles of manganese(II)-oxidizing ascomycete fungi.</title>
        <authorList>
            <consortium name="DOE Joint Genome Institute"/>
            <person name="Zeiner C.A."/>
            <person name="Purvine S.O."/>
            <person name="Zink E.M."/>
            <person name="Wu S."/>
            <person name="Pasa-Tolic L."/>
            <person name="Chaput D.L."/>
            <person name="Haridas S."/>
            <person name="Grigoriev I.V."/>
            <person name="Santelli C.M."/>
            <person name="Hansel C.M."/>
        </authorList>
    </citation>
    <scope>NUCLEOTIDE SEQUENCE [LARGE SCALE GENOMIC DNA]</scope>
    <source>
        <strain evidence="1 2">AP3s5-JAC2a</strain>
    </source>
</reference>
<evidence type="ECO:0000313" key="2">
    <source>
        <dbReference type="Proteomes" id="UP000077069"/>
    </source>
</evidence>
<name>A0A177C0R7_9PLEO</name>